<feature type="chain" id="PRO_5038050436" evidence="2">
    <location>
        <begin position="26"/>
        <end position="115"/>
    </location>
</feature>
<gene>
    <name evidence="3" type="ORF">KME60_21240</name>
</gene>
<dbReference type="Proteomes" id="UP000729701">
    <property type="component" value="Unassembled WGS sequence"/>
</dbReference>
<feature type="region of interest" description="Disordered" evidence="1">
    <location>
        <begin position="84"/>
        <end position="115"/>
    </location>
</feature>
<feature type="compositionally biased region" description="Low complexity" evidence="1">
    <location>
        <begin position="94"/>
        <end position="115"/>
    </location>
</feature>
<sequence>MPAKQSISLIALSLLIALPAGFATAGDIDIQNGDVRVTVTQDSGVRINSIPTRPTIIRTRSTPIYRQSRTTQRSRILKAPQPLRCNGRTITQHSNQGYGNNSNSTYSSTTTSSCQ</sequence>
<evidence type="ECO:0000313" key="3">
    <source>
        <dbReference type="EMBL" id="MBW4669865.1"/>
    </source>
</evidence>
<name>A0A951QS82_9CYAN</name>
<reference evidence="3" key="1">
    <citation type="submission" date="2021-05" db="EMBL/GenBank/DDBJ databases">
        <authorList>
            <person name="Pietrasiak N."/>
            <person name="Ward R."/>
            <person name="Stajich J.E."/>
            <person name="Kurbessoian T."/>
        </authorList>
    </citation>
    <scope>NUCLEOTIDE SEQUENCE</scope>
    <source>
        <strain evidence="3">GSE-NOS-MK-12-04C</strain>
    </source>
</reference>
<reference evidence="3" key="2">
    <citation type="journal article" date="2022" name="Microbiol. Resour. Announc.">
        <title>Metagenome Sequencing to Explore Phylogenomics of Terrestrial Cyanobacteria.</title>
        <authorList>
            <person name="Ward R.D."/>
            <person name="Stajich J.E."/>
            <person name="Johansen J.R."/>
            <person name="Huntemann M."/>
            <person name="Clum A."/>
            <person name="Foster B."/>
            <person name="Foster B."/>
            <person name="Roux S."/>
            <person name="Palaniappan K."/>
            <person name="Varghese N."/>
            <person name="Mukherjee S."/>
            <person name="Reddy T.B.K."/>
            <person name="Daum C."/>
            <person name="Copeland A."/>
            <person name="Chen I.A."/>
            <person name="Ivanova N.N."/>
            <person name="Kyrpides N.C."/>
            <person name="Shapiro N."/>
            <person name="Eloe-Fadrosh E.A."/>
            <person name="Pietrasiak N."/>
        </authorList>
    </citation>
    <scope>NUCLEOTIDE SEQUENCE</scope>
    <source>
        <strain evidence="3">GSE-NOS-MK-12-04C</strain>
    </source>
</reference>
<evidence type="ECO:0000313" key="4">
    <source>
        <dbReference type="Proteomes" id="UP000729701"/>
    </source>
</evidence>
<accession>A0A951QS82</accession>
<keyword evidence="2" id="KW-0732">Signal</keyword>
<dbReference type="AlphaFoldDB" id="A0A951QS82"/>
<feature type="signal peptide" evidence="2">
    <location>
        <begin position="1"/>
        <end position="25"/>
    </location>
</feature>
<comment type="caution">
    <text evidence="3">The sequence shown here is derived from an EMBL/GenBank/DDBJ whole genome shotgun (WGS) entry which is preliminary data.</text>
</comment>
<proteinExistence type="predicted"/>
<organism evidence="3 4">
    <name type="scientific">Cyanomargarita calcarea GSE-NOS-MK-12-04C</name>
    <dbReference type="NCBI Taxonomy" id="2839659"/>
    <lineage>
        <taxon>Bacteria</taxon>
        <taxon>Bacillati</taxon>
        <taxon>Cyanobacteriota</taxon>
        <taxon>Cyanophyceae</taxon>
        <taxon>Nostocales</taxon>
        <taxon>Cyanomargaritaceae</taxon>
        <taxon>Cyanomargarita</taxon>
    </lineage>
</organism>
<evidence type="ECO:0000256" key="1">
    <source>
        <dbReference type="SAM" id="MobiDB-lite"/>
    </source>
</evidence>
<dbReference type="EMBL" id="JAHHGZ010000025">
    <property type="protein sequence ID" value="MBW4669865.1"/>
    <property type="molecule type" value="Genomic_DNA"/>
</dbReference>
<evidence type="ECO:0000256" key="2">
    <source>
        <dbReference type="SAM" id="SignalP"/>
    </source>
</evidence>
<protein>
    <submittedName>
        <fullName evidence="3">Uncharacterized protein</fullName>
    </submittedName>
</protein>